<sequence length="449" mass="49341">MTKIVTETQQNEAVEALKRLVSKPSVNDESTKTATTPFGKGIDDALTEILTIAKENGFKTYKDPEGNYGYAEVGAGDKIFGIIGHVDVVPAGDPNDWDSDPFTATVKDGYIYGRGTQDDKGPSMAAMFAVKALIDQGYKFNCRIRFIFGTDEETLWRGIAVYNKKESPIDFGIAPDSEFPVTYAEKGLEQAYLVGPGMADLNIDLENAFNAVPAKASYNGPKLDQVKQALNNHGFKYEDHGTDGITVIGKSVHAMNAPQGTNAVLRLAMALDDIFPSQSLDFIGKLFKEDATATNLLGDVEDKQSGHLTCNISSLKINKDETRMQIDMRIPVTIDRDELIEKLKKAVAPFGLHYEAFDYLAPLYVPTDSELVKTLMSVYKDLTGDDTQPKISGGATYARTMNQCVAFGAMLPGVPDFMHQVNENWELKSMFKAMDIYAEAVKRLCVDPE</sequence>
<keyword evidence="8" id="KW-0482">Metalloprotease</keyword>
<dbReference type="SUPFAM" id="SSF53187">
    <property type="entry name" value="Zn-dependent exopeptidases"/>
    <property type="match status" value="1"/>
</dbReference>
<evidence type="ECO:0000256" key="2">
    <source>
        <dbReference type="ARBA" id="ARBA00006247"/>
    </source>
</evidence>
<accession>A0A512PP51</accession>
<dbReference type="AlphaFoldDB" id="A0A512PP51"/>
<dbReference type="InterPro" id="IPR036264">
    <property type="entry name" value="Bact_exopeptidase_dim_dom"/>
</dbReference>
<organism evidence="9 10">
    <name type="scientific">Lentilactobacillus rapi</name>
    <dbReference type="NCBI Taxonomy" id="481723"/>
    <lineage>
        <taxon>Bacteria</taxon>
        <taxon>Bacillati</taxon>
        <taxon>Bacillota</taxon>
        <taxon>Bacilli</taxon>
        <taxon>Lactobacillales</taxon>
        <taxon>Lactobacillaceae</taxon>
        <taxon>Lentilactobacillus</taxon>
    </lineage>
</organism>
<dbReference type="PANTHER" id="PTHR43808:SF31">
    <property type="entry name" value="N-ACETYL-L-CITRULLINE DEACETYLASE"/>
    <property type="match status" value="1"/>
</dbReference>
<dbReference type="GO" id="GO:0008777">
    <property type="term" value="F:acetylornithine deacetylase activity"/>
    <property type="evidence" value="ECO:0007669"/>
    <property type="project" value="TreeGrafter"/>
</dbReference>
<evidence type="ECO:0000256" key="8">
    <source>
        <dbReference type="ARBA" id="ARBA00023049"/>
    </source>
</evidence>
<evidence type="ECO:0000313" key="10">
    <source>
        <dbReference type="Proteomes" id="UP000321569"/>
    </source>
</evidence>
<dbReference type="GO" id="GO:0006508">
    <property type="term" value="P:proteolysis"/>
    <property type="evidence" value="ECO:0007669"/>
    <property type="project" value="UniProtKB-KW"/>
</dbReference>
<dbReference type="Gene3D" id="3.40.630.10">
    <property type="entry name" value="Zn peptidases"/>
    <property type="match status" value="1"/>
</dbReference>
<keyword evidence="3" id="KW-0645">Protease</keyword>
<keyword evidence="4" id="KW-0479">Metal-binding</keyword>
<dbReference type="EMBL" id="BKAM01000041">
    <property type="protein sequence ID" value="GEP72960.1"/>
    <property type="molecule type" value="Genomic_DNA"/>
</dbReference>
<dbReference type="PROSITE" id="PS00759">
    <property type="entry name" value="ARGE_DAPE_CPG2_2"/>
    <property type="match status" value="1"/>
</dbReference>
<evidence type="ECO:0000256" key="7">
    <source>
        <dbReference type="ARBA" id="ARBA00022997"/>
    </source>
</evidence>
<dbReference type="InterPro" id="IPR001261">
    <property type="entry name" value="ArgE/DapE_CS"/>
</dbReference>
<dbReference type="InterPro" id="IPR050072">
    <property type="entry name" value="Peptidase_M20A"/>
</dbReference>
<evidence type="ECO:0000256" key="5">
    <source>
        <dbReference type="ARBA" id="ARBA00022801"/>
    </source>
</evidence>
<keyword evidence="7" id="KW-0224">Dipeptidase</keyword>
<dbReference type="RefSeq" id="WP_054748883.1">
    <property type="nucleotide sequence ID" value="NZ_BKAM01000041.1"/>
</dbReference>
<evidence type="ECO:0000256" key="1">
    <source>
        <dbReference type="ARBA" id="ARBA00001947"/>
    </source>
</evidence>
<dbReference type="GO" id="GO:0016805">
    <property type="term" value="F:dipeptidase activity"/>
    <property type="evidence" value="ECO:0007669"/>
    <property type="project" value="UniProtKB-KW"/>
</dbReference>
<dbReference type="GO" id="GO:0006526">
    <property type="term" value="P:L-arginine biosynthetic process"/>
    <property type="evidence" value="ECO:0007669"/>
    <property type="project" value="TreeGrafter"/>
</dbReference>
<dbReference type="OrthoDB" id="9761532at2"/>
<dbReference type="InterPro" id="IPR010964">
    <property type="entry name" value="M20A_pepV-rel"/>
</dbReference>
<dbReference type="STRING" id="1423795.FD12_GL002485"/>
<dbReference type="InterPro" id="IPR002933">
    <property type="entry name" value="Peptidase_M20"/>
</dbReference>
<dbReference type="Proteomes" id="UP000321569">
    <property type="component" value="Unassembled WGS sequence"/>
</dbReference>
<comment type="similarity">
    <text evidence="2">Belongs to the peptidase M20A family.</text>
</comment>
<evidence type="ECO:0000256" key="6">
    <source>
        <dbReference type="ARBA" id="ARBA00022833"/>
    </source>
</evidence>
<evidence type="ECO:0000256" key="3">
    <source>
        <dbReference type="ARBA" id="ARBA00022670"/>
    </source>
</evidence>
<comment type="cofactor">
    <cofactor evidence="1">
        <name>Zn(2+)</name>
        <dbReference type="ChEBI" id="CHEBI:29105"/>
    </cofactor>
</comment>
<dbReference type="NCBIfam" id="TIGR01887">
    <property type="entry name" value="dipeptidaselike"/>
    <property type="match status" value="1"/>
</dbReference>
<comment type="caution">
    <text evidence="9">The sequence shown here is derived from an EMBL/GenBank/DDBJ whole genome shotgun (WGS) entry which is preliminary data.</text>
</comment>
<proteinExistence type="inferred from homology"/>
<gene>
    <name evidence="9" type="primary">pepV2</name>
    <name evidence="9" type="ORF">LRA02_18280</name>
</gene>
<dbReference type="NCBIfam" id="NF005542">
    <property type="entry name" value="PRK07205.1"/>
    <property type="match status" value="1"/>
</dbReference>
<dbReference type="SUPFAM" id="SSF55031">
    <property type="entry name" value="Bacterial exopeptidase dimerisation domain"/>
    <property type="match status" value="1"/>
</dbReference>
<evidence type="ECO:0000313" key="9">
    <source>
        <dbReference type="EMBL" id="GEP72960.1"/>
    </source>
</evidence>
<dbReference type="Pfam" id="PF01546">
    <property type="entry name" value="Peptidase_M20"/>
    <property type="match status" value="1"/>
</dbReference>
<name>A0A512PP51_9LACO</name>
<dbReference type="GO" id="GO:0008237">
    <property type="term" value="F:metallopeptidase activity"/>
    <property type="evidence" value="ECO:0007669"/>
    <property type="project" value="UniProtKB-KW"/>
</dbReference>
<keyword evidence="5" id="KW-0378">Hydrolase</keyword>
<protein>
    <submittedName>
        <fullName evidence="9">Uncharacterized protein</fullName>
    </submittedName>
</protein>
<evidence type="ECO:0000256" key="4">
    <source>
        <dbReference type="ARBA" id="ARBA00022723"/>
    </source>
</evidence>
<keyword evidence="6" id="KW-0862">Zinc</keyword>
<dbReference type="GO" id="GO:0008270">
    <property type="term" value="F:zinc ion binding"/>
    <property type="evidence" value="ECO:0007669"/>
    <property type="project" value="InterPro"/>
</dbReference>
<reference evidence="9 10" key="1">
    <citation type="submission" date="2019-07" db="EMBL/GenBank/DDBJ databases">
        <title>Whole genome shotgun sequence of Lactobacillus rapi NBRC 109618.</title>
        <authorList>
            <person name="Hosoyama A."/>
            <person name="Uohara A."/>
            <person name="Ohji S."/>
            <person name="Ichikawa N."/>
        </authorList>
    </citation>
    <scope>NUCLEOTIDE SEQUENCE [LARGE SCALE GENOMIC DNA]</scope>
    <source>
        <strain evidence="9 10">NBRC 109618</strain>
    </source>
</reference>
<dbReference type="PANTHER" id="PTHR43808">
    <property type="entry name" value="ACETYLORNITHINE DEACETYLASE"/>
    <property type="match status" value="1"/>
</dbReference>
<dbReference type="Gene3D" id="3.30.70.360">
    <property type="match status" value="2"/>
</dbReference>